<dbReference type="EMBL" id="BMKW01000003">
    <property type="protein sequence ID" value="GGJ08202.1"/>
    <property type="molecule type" value="Genomic_DNA"/>
</dbReference>
<comment type="caution">
    <text evidence="1">The sequence shown here is derived from an EMBL/GenBank/DDBJ whole genome shotgun (WGS) entry which is preliminary data.</text>
</comment>
<dbReference type="Proteomes" id="UP000661507">
    <property type="component" value="Unassembled WGS sequence"/>
</dbReference>
<keyword evidence="2" id="KW-1185">Reference proteome</keyword>
<reference evidence="1" key="2">
    <citation type="submission" date="2020-09" db="EMBL/GenBank/DDBJ databases">
        <authorList>
            <person name="Sun Q."/>
            <person name="Zhou Y."/>
        </authorList>
    </citation>
    <scope>NUCLEOTIDE SEQUENCE</scope>
    <source>
        <strain evidence="1">CGMCC 1.3617</strain>
    </source>
</reference>
<reference evidence="1" key="1">
    <citation type="journal article" date="2014" name="Int. J. Syst. Evol. Microbiol.">
        <title>Complete genome sequence of Corynebacterium casei LMG S-19264T (=DSM 44701T), isolated from a smear-ripened cheese.</title>
        <authorList>
            <consortium name="US DOE Joint Genome Institute (JGI-PGF)"/>
            <person name="Walter F."/>
            <person name="Albersmeier A."/>
            <person name="Kalinowski J."/>
            <person name="Ruckert C."/>
        </authorList>
    </citation>
    <scope>NUCLEOTIDE SEQUENCE</scope>
    <source>
        <strain evidence="1">CGMCC 1.3617</strain>
    </source>
</reference>
<proteinExistence type="predicted"/>
<organism evidence="1 2">
    <name type="scientific">Neoroseomonas lacus</name>
    <dbReference type="NCBI Taxonomy" id="287609"/>
    <lineage>
        <taxon>Bacteria</taxon>
        <taxon>Pseudomonadati</taxon>
        <taxon>Pseudomonadota</taxon>
        <taxon>Alphaproteobacteria</taxon>
        <taxon>Acetobacterales</taxon>
        <taxon>Acetobacteraceae</taxon>
        <taxon>Neoroseomonas</taxon>
    </lineage>
</organism>
<evidence type="ECO:0000313" key="1">
    <source>
        <dbReference type="EMBL" id="GGJ08202.1"/>
    </source>
</evidence>
<sequence>MEVHVVPGQAPRLAEADDLRRFSVIAAAGPEALPLLADALRGVLDFDGAEHAWVSVDWLIEVSDHSDSATWRAGFDAMTAYAAKQGWVRTDPAAIRGHIVWKGGTP</sequence>
<accession>A0A917NM50</accession>
<dbReference type="RefSeq" id="WP_188966233.1">
    <property type="nucleotide sequence ID" value="NZ_BMKW01000003.1"/>
</dbReference>
<name>A0A917NM50_9PROT</name>
<dbReference type="AlphaFoldDB" id="A0A917NM50"/>
<evidence type="ECO:0000313" key="2">
    <source>
        <dbReference type="Proteomes" id="UP000661507"/>
    </source>
</evidence>
<gene>
    <name evidence="1" type="ORF">GCM10011320_14020</name>
</gene>
<protein>
    <submittedName>
        <fullName evidence="1">Uncharacterized protein</fullName>
    </submittedName>
</protein>